<organism evidence="1 2">
    <name type="scientific">Zootermopsis nevadensis</name>
    <name type="common">Dampwood termite</name>
    <dbReference type="NCBI Taxonomy" id="136037"/>
    <lineage>
        <taxon>Eukaryota</taxon>
        <taxon>Metazoa</taxon>
        <taxon>Ecdysozoa</taxon>
        <taxon>Arthropoda</taxon>
        <taxon>Hexapoda</taxon>
        <taxon>Insecta</taxon>
        <taxon>Pterygota</taxon>
        <taxon>Neoptera</taxon>
        <taxon>Polyneoptera</taxon>
        <taxon>Dictyoptera</taxon>
        <taxon>Blattodea</taxon>
        <taxon>Blattoidea</taxon>
        <taxon>Termitoidae</taxon>
        <taxon>Termopsidae</taxon>
        <taxon>Zootermopsis</taxon>
    </lineage>
</organism>
<evidence type="ECO:0000313" key="1">
    <source>
        <dbReference type="EMBL" id="KDR13044.1"/>
    </source>
</evidence>
<evidence type="ECO:0000313" key="2">
    <source>
        <dbReference type="Proteomes" id="UP000027135"/>
    </source>
</evidence>
<reference evidence="1 2" key="1">
    <citation type="journal article" date="2014" name="Nat. Commun.">
        <title>Molecular traces of alternative social organization in a termite genome.</title>
        <authorList>
            <person name="Terrapon N."/>
            <person name="Li C."/>
            <person name="Robertson H.M."/>
            <person name="Ji L."/>
            <person name="Meng X."/>
            <person name="Booth W."/>
            <person name="Chen Z."/>
            <person name="Childers C.P."/>
            <person name="Glastad K.M."/>
            <person name="Gokhale K."/>
            <person name="Gowin J."/>
            <person name="Gronenberg W."/>
            <person name="Hermansen R.A."/>
            <person name="Hu H."/>
            <person name="Hunt B.G."/>
            <person name="Huylmans A.K."/>
            <person name="Khalil S.M."/>
            <person name="Mitchell R.D."/>
            <person name="Munoz-Torres M.C."/>
            <person name="Mustard J.A."/>
            <person name="Pan H."/>
            <person name="Reese J.T."/>
            <person name="Scharf M.E."/>
            <person name="Sun F."/>
            <person name="Vogel H."/>
            <person name="Xiao J."/>
            <person name="Yang W."/>
            <person name="Yang Z."/>
            <person name="Yang Z."/>
            <person name="Zhou J."/>
            <person name="Zhu J."/>
            <person name="Brent C.S."/>
            <person name="Elsik C.G."/>
            <person name="Goodisman M.A."/>
            <person name="Liberles D.A."/>
            <person name="Roe R.M."/>
            <person name="Vargo E.L."/>
            <person name="Vilcinskas A."/>
            <person name="Wang J."/>
            <person name="Bornberg-Bauer E."/>
            <person name="Korb J."/>
            <person name="Zhang G."/>
            <person name="Liebig J."/>
        </authorList>
    </citation>
    <scope>NUCLEOTIDE SEQUENCE [LARGE SCALE GENOMIC DNA]</scope>
    <source>
        <tissue evidence="1">Whole organism</tissue>
    </source>
</reference>
<dbReference type="AlphaFoldDB" id="A0A067QVD0"/>
<proteinExistence type="predicted"/>
<dbReference type="InParanoid" id="A0A067QVD0"/>
<protein>
    <submittedName>
        <fullName evidence="1">Uncharacterized protein</fullName>
    </submittedName>
</protein>
<name>A0A067QVD0_ZOONE</name>
<accession>A0A067QVD0</accession>
<dbReference type="Proteomes" id="UP000027135">
    <property type="component" value="Unassembled WGS sequence"/>
</dbReference>
<keyword evidence="2" id="KW-1185">Reference proteome</keyword>
<sequence length="61" mass="7135">MKKRYLNFGYNLCIIKMENDVDVQSEKFSIGVVSDEVHVQSGTSIKKDETEVSLWYWMSVE</sequence>
<gene>
    <name evidence="1" type="ORF">L798_13277</name>
</gene>
<dbReference type="EMBL" id="KK852977">
    <property type="protein sequence ID" value="KDR13044.1"/>
    <property type="molecule type" value="Genomic_DNA"/>
</dbReference>